<protein>
    <submittedName>
        <fullName evidence="1">Uncharacterized protein</fullName>
    </submittedName>
</protein>
<dbReference type="RefSeq" id="WP_132326937.1">
    <property type="nucleotide sequence ID" value="NZ_SMKR01000225.1"/>
</dbReference>
<gene>
    <name evidence="1" type="ORF">E1218_32805</name>
</gene>
<evidence type="ECO:0000313" key="1">
    <source>
        <dbReference type="EMBL" id="TDD14618.1"/>
    </source>
</evidence>
<accession>A0A4R4W7F7</accession>
<dbReference type="EMBL" id="SMKR01000225">
    <property type="protein sequence ID" value="TDD14618.1"/>
    <property type="molecule type" value="Genomic_DNA"/>
</dbReference>
<dbReference type="OrthoDB" id="3392321at2"/>
<comment type="caution">
    <text evidence="1">The sequence shown here is derived from an EMBL/GenBank/DDBJ whole genome shotgun (WGS) entry which is preliminary data.</text>
</comment>
<dbReference type="AlphaFoldDB" id="A0A4R4W7F7"/>
<reference evidence="1 2" key="1">
    <citation type="submission" date="2019-02" db="EMBL/GenBank/DDBJ databases">
        <title>Draft genome sequences of novel Actinobacteria.</title>
        <authorList>
            <person name="Sahin N."/>
            <person name="Ay H."/>
            <person name="Saygin H."/>
        </authorList>
    </citation>
    <scope>NUCLEOTIDE SEQUENCE [LARGE SCALE GENOMIC DNA]</scope>
    <source>
        <strain evidence="1 2">16K104</strain>
    </source>
</reference>
<name>A0A4R4W7F7_9ACTN</name>
<sequence length="134" mass="13939">MTYDLVALVDGRPSSEDVLAGLAAAGDELGVRAVSGGAVVQLCGDDNLPLVSIELPLLIQVPGEVERMLGTSVGTVDTPAWWVEIRASARDGAREVAEKYATTLINRLGGKVWTSAGTETARSESPQSANEGTD</sequence>
<dbReference type="Proteomes" id="UP000295172">
    <property type="component" value="Unassembled WGS sequence"/>
</dbReference>
<proteinExistence type="predicted"/>
<organism evidence="1 2">
    <name type="scientific">Kribbella turkmenica</name>
    <dbReference type="NCBI Taxonomy" id="2530375"/>
    <lineage>
        <taxon>Bacteria</taxon>
        <taxon>Bacillati</taxon>
        <taxon>Actinomycetota</taxon>
        <taxon>Actinomycetes</taxon>
        <taxon>Propionibacteriales</taxon>
        <taxon>Kribbellaceae</taxon>
        <taxon>Kribbella</taxon>
    </lineage>
</organism>
<keyword evidence="2" id="KW-1185">Reference proteome</keyword>
<evidence type="ECO:0000313" key="2">
    <source>
        <dbReference type="Proteomes" id="UP000295172"/>
    </source>
</evidence>